<evidence type="ECO:0000313" key="2">
    <source>
        <dbReference type="Proteomes" id="UP000728185"/>
    </source>
</evidence>
<keyword evidence="2" id="KW-1185">Reference proteome</keyword>
<dbReference type="Gene3D" id="2.60.120.290">
    <property type="entry name" value="Spermadhesin, CUB domain"/>
    <property type="match status" value="1"/>
</dbReference>
<evidence type="ECO:0000313" key="1">
    <source>
        <dbReference type="EMBL" id="KAA0188164.1"/>
    </source>
</evidence>
<dbReference type="InterPro" id="IPR035914">
    <property type="entry name" value="Sperma_CUB_dom_sf"/>
</dbReference>
<accession>A0A8E0RSN2</accession>
<protein>
    <recommendedName>
        <fullName evidence="3">CUB domain-containing protein</fullName>
    </recommendedName>
</protein>
<reference evidence="1" key="1">
    <citation type="submission" date="2019-05" db="EMBL/GenBank/DDBJ databases">
        <title>Annotation for the trematode Fasciolopsis buski.</title>
        <authorList>
            <person name="Choi Y.-J."/>
        </authorList>
    </citation>
    <scope>NUCLEOTIDE SEQUENCE</scope>
    <source>
        <strain evidence="1">HT</strain>
        <tissue evidence="1">Whole worm</tissue>
    </source>
</reference>
<dbReference type="OrthoDB" id="6256560at2759"/>
<dbReference type="EMBL" id="LUCM01008590">
    <property type="protein sequence ID" value="KAA0188164.1"/>
    <property type="molecule type" value="Genomic_DNA"/>
</dbReference>
<dbReference type="Proteomes" id="UP000728185">
    <property type="component" value="Unassembled WGS sequence"/>
</dbReference>
<name>A0A8E0RSN2_9TREM</name>
<gene>
    <name evidence="1" type="ORF">FBUS_06755</name>
</gene>
<comment type="caution">
    <text evidence="1">The sequence shown here is derived from an EMBL/GenBank/DDBJ whole genome shotgun (WGS) entry which is preliminary data.</text>
</comment>
<sequence length="217" mass="24875">MATEQSLKSRSLQSFSCAVFILPFHFLPDFLSRDCVPSHTSTTARHLYFDLKGAVIYSHPRYAHISDNISYPVDANQRMNLASNINPSSRFSSSPTDNFLGTKMNNVDSRADMESDAYPVNFTCEIYIRSVAKSRIMLRFQSFFIPSKRSICDENYLYVFDSNTPQFRAMVSKILSILSPKSFQYRVETGGEKGLCQRQFPEQPIFTTKAFMTIVFR</sequence>
<dbReference type="AlphaFoldDB" id="A0A8E0RSN2"/>
<proteinExistence type="predicted"/>
<organism evidence="1 2">
    <name type="scientific">Fasciolopsis buskii</name>
    <dbReference type="NCBI Taxonomy" id="27845"/>
    <lineage>
        <taxon>Eukaryota</taxon>
        <taxon>Metazoa</taxon>
        <taxon>Spiralia</taxon>
        <taxon>Lophotrochozoa</taxon>
        <taxon>Platyhelminthes</taxon>
        <taxon>Trematoda</taxon>
        <taxon>Digenea</taxon>
        <taxon>Plagiorchiida</taxon>
        <taxon>Echinostomata</taxon>
        <taxon>Echinostomatoidea</taxon>
        <taxon>Fasciolidae</taxon>
        <taxon>Fasciolopsis</taxon>
    </lineage>
</organism>
<dbReference type="SUPFAM" id="SSF49854">
    <property type="entry name" value="Spermadhesin, CUB domain"/>
    <property type="match status" value="1"/>
</dbReference>
<evidence type="ECO:0008006" key="3">
    <source>
        <dbReference type="Google" id="ProtNLM"/>
    </source>
</evidence>